<evidence type="ECO:0000256" key="2">
    <source>
        <dbReference type="ARBA" id="ARBA00022448"/>
    </source>
</evidence>
<dbReference type="EMBL" id="CP107716">
    <property type="protein sequence ID" value="UYQ73160.1"/>
    <property type="molecule type" value="Genomic_DNA"/>
</dbReference>
<dbReference type="SUPFAM" id="SSF53850">
    <property type="entry name" value="Periplasmic binding protein-like II"/>
    <property type="match status" value="1"/>
</dbReference>
<dbReference type="InterPro" id="IPR044527">
    <property type="entry name" value="NrtA/CpmA_ABC-bd_dom"/>
</dbReference>
<protein>
    <submittedName>
        <fullName evidence="6">ABC transporter substrate-binding protein</fullName>
    </submittedName>
</protein>
<evidence type="ECO:0000256" key="4">
    <source>
        <dbReference type="ARBA" id="ARBA00022519"/>
    </source>
</evidence>
<reference evidence="6" key="1">
    <citation type="submission" date="2022-10" db="EMBL/GenBank/DDBJ databases">
        <title>YIM 151497 complete genome.</title>
        <authorList>
            <person name="Chen X."/>
        </authorList>
    </citation>
    <scope>NUCLEOTIDE SEQUENCE</scope>
    <source>
        <strain evidence="6">YIM 151497</strain>
    </source>
</reference>
<dbReference type="CDD" id="cd13553">
    <property type="entry name" value="PBP2_NrtA_CpmA_like"/>
    <property type="match status" value="1"/>
</dbReference>
<evidence type="ECO:0000313" key="7">
    <source>
        <dbReference type="Proteomes" id="UP001163882"/>
    </source>
</evidence>
<evidence type="ECO:0000256" key="1">
    <source>
        <dbReference type="ARBA" id="ARBA00004308"/>
    </source>
</evidence>
<keyword evidence="2" id="KW-0813">Transport</keyword>
<accession>A0ABY6ITX9</accession>
<name>A0ABY6ITX9_9HYPH</name>
<dbReference type="PANTHER" id="PTHR30024:SF43">
    <property type="entry name" value="BLL4572 PROTEIN"/>
    <property type="match status" value="1"/>
</dbReference>
<evidence type="ECO:0000256" key="3">
    <source>
        <dbReference type="ARBA" id="ARBA00022475"/>
    </source>
</evidence>
<keyword evidence="4" id="KW-0997">Cell inner membrane</keyword>
<dbReference type="PANTHER" id="PTHR30024">
    <property type="entry name" value="ALIPHATIC SULFONATES-BINDING PROTEIN-RELATED"/>
    <property type="match status" value="1"/>
</dbReference>
<evidence type="ECO:0000313" key="6">
    <source>
        <dbReference type="EMBL" id="UYQ73160.1"/>
    </source>
</evidence>
<keyword evidence="5" id="KW-0472">Membrane</keyword>
<comment type="subcellular location">
    <subcellularLocation>
        <location evidence="1">Endomembrane system</location>
    </subcellularLocation>
</comment>
<sequence>MGLTQITLGYVPLLDSAVLIAAQEQGFAEAEGLEFGLVRETSWANIRDRVAVGHFDGAHMLAPMPLSVNLGLTPLDVPLIAPMALGLGGNAVTVGLPLWRAMEEHGASSGVNASASGMALAKVIAGRRERGLPPLRFGVVHPESGHNYELRYWLTASGVDTTRDIEIVVVPPPFLPDALGAGRVDGYCVGEPFNSVAIARGVGRIVTIKSSIWRSSPEKVLGVRREWAERFPEQMAAVIRAITRAARWCGDPDNHDTLARVLSREDRLGISSAILMRALTGRLYIGDKEIIDVPDFFLPFERAANFPWISHALWFYSQMVRWQQVGHSTENAHKAAGTYRPDIYRAALDGMGIAVPSANSKVEGALAEATALGAQGGRLMLGPDGFFDGAQFDPEALDLYIASQALPSGQ</sequence>
<evidence type="ECO:0000256" key="5">
    <source>
        <dbReference type="ARBA" id="ARBA00023136"/>
    </source>
</evidence>
<gene>
    <name evidence="6" type="ORF">OF122_05190</name>
</gene>
<dbReference type="Pfam" id="PF13379">
    <property type="entry name" value="NMT1_2"/>
    <property type="match status" value="1"/>
</dbReference>
<keyword evidence="7" id="KW-1185">Reference proteome</keyword>
<organism evidence="6 7">
    <name type="scientific">Pelagibacterium flavum</name>
    <dbReference type="NCBI Taxonomy" id="2984530"/>
    <lineage>
        <taxon>Bacteria</taxon>
        <taxon>Pseudomonadati</taxon>
        <taxon>Pseudomonadota</taxon>
        <taxon>Alphaproteobacteria</taxon>
        <taxon>Hyphomicrobiales</taxon>
        <taxon>Devosiaceae</taxon>
        <taxon>Pelagibacterium</taxon>
    </lineage>
</organism>
<dbReference type="Proteomes" id="UP001163882">
    <property type="component" value="Chromosome"/>
</dbReference>
<dbReference type="Gene3D" id="3.40.190.10">
    <property type="entry name" value="Periplasmic binding protein-like II"/>
    <property type="match status" value="2"/>
</dbReference>
<keyword evidence="3" id="KW-1003">Cell membrane</keyword>
<dbReference type="RefSeq" id="WP_264226748.1">
    <property type="nucleotide sequence ID" value="NZ_CP107716.1"/>
</dbReference>
<proteinExistence type="predicted"/>